<dbReference type="Proteomes" id="UP000708576">
    <property type="component" value="Unassembled WGS sequence"/>
</dbReference>
<dbReference type="EMBL" id="JAGUCO010000016">
    <property type="protein sequence ID" value="MBS2099899.1"/>
    <property type="molecule type" value="Genomic_DNA"/>
</dbReference>
<proteinExistence type="predicted"/>
<dbReference type="InterPro" id="IPR016174">
    <property type="entry name" value="Di-haem_cyt_TM"/>
</dbReference>
<dbReference type="RefSeq" id="WP_212217140.1">
    <property type="nucleotide sequence ID" value="NZ_JAGUCO010000016.1"/>
</dbReference>
<evidence type="ECO:0000259" key="7">
    <source>
        <dbReference type="Pfam" id="PF01292"/>
    </source>
</evidence>
<evidence type="ECO:0000256" key="3">
    <source>
        <dbReference type="ARBA" id="ARBA00022692"/>
    </source>
</evidence>
<keyword evidence="5 6" id="KW-0472">Membrane</keyword>
<evidence type="ECO:0000256" key="5">
    <source>
        <dbReference type="ARBA" id="ARBA00023136"/>
    </source>
</evidence>
<organism evidence="8 9">
    <name type="scientific">Carboxylicivirga linearis</name>
    <dbReference type="NCBI Taxonomy" id="1628157"/>
    <lineage>
        <taxon>Bacteria</taxon>
        <taxon>Pseudomonadati</taxon>
        <taxon>Bacteroidota</taxon>
        <taxon>Bacteroidia</taxon>
        <taxon>Marinilabiliales</taxon>
        <taxon>Marinilabiliaceae</taxon>
        <taxon>Carboxylicivirga</taxon>
    </lineage>
</organism>
<comment type="subcellular location">
    <subcellularLocation>
        <location evidence="1">Cell membrane</location>
        <topology evidence="1">Multi-pass membrane protein</topology>
    </subcellularLocation>
</comment>
<dbReference type="InterPro" id="IPR051542">
    <property type="entry name" value="Hydrogenase_cytochrome"/>
</dbReference>
<evidence type="ECO:0000313" key="8">
    <source>
        <dbReference type="EMBL" id="MBS2099899.1"/>
    </source>
</evidence>
<evidence type="ECO:0000256" key="2">
    <source>
        <dbReference type="ARBA" id="ARBA00022475"/>
    </source>
</evidence>
<dbReference type="Gene3D" id="1.20.950.20">
    <property type="entry name" value="Transmembrane di-heme cytochromes, Chain C"/>
    <property type="match status" value="1"/>
</dbReference>
<dbReference type="PANTHER" id="PTHR30485:SF1">
    <property type="entry name" value="CYTOCHROME YDHU-RELATED"/>
    <property type="match status" value="1"/>
</dbReference>
<evidence type="ECO:0000256" key="4">
    <source>
        <dbReference type="ARBA" id="ARBA00022989"/>
    </source>
</evidence>
<accession>A0ABS5JYA6</accession>
<keyword evidence="4 6" id="KW-1133">Transmembrane helix</keyword>
<dbReference type="PANTHER" id="PTHR30485">
    <property type="entry name" value="NI/FE-HYDROGENASE 1 B-TYPE CYTOCHROME SUBUNIT"/>
    <property type="match status" value="1"/>
</dbReference>
<keyword evidence="3 6" id="KW-0812">Transmembrane</keyword>
<evidence type="ECO:0000256" key="6">
    <source>
        <dbReference type="SAM" id="Phobius"/>
    </source>
</evidence>
<name>A0ABS5JYA6_9BACT</name>
<feature type="transmembrane region" description="Helical" evidence="6">
    <location>
        <begin position="165"/>
        <end position="192"/>
    </location>
</feature>
<dbReference type="SUPFAM" id="SSF81342">
    <property type="entry name" value="Transmembrane di-heme cytochromes"/>
    <property type="match status" value="1"/>
</dbReference>
<gene>
    <name evidence="8" type="ORF">KEM10_16545</name>
</gene>
<evidence type="ECO:0000256" key="1">
    <source>
        <dbReference type="ARBA" id="ARBA00004651"/>
    </source>
</evidence>
<comment type="caution">
    <text evidence="8">The sequence shown here is derived from an EMBL/GenBank/DDBJ whole genome shotgun (WGS) entry which is preliminary data.</text>
</comment>
<feature type="transmembrane region" description="Helical" evidence="6">
    <location>
        <begin position="47"/>
        <end position="71"/>
    </location>
</feature>
<feature type="transmembrane region" description="Helical" evidence="6">
    <location>
        <begin position="123"/>
        <end position="145"/>
    </location>
</feature>
<feature type="transmembrane region" description="Helical" evidence="6">
    <location>
        <begin position="12"/>
        <end position="35"/>
    </location>
</feature>
<feature type="domain" description="Cytochrome b561 bacterial/Ni-hydrogenase" evidence="7">
    <location>
        <begin position="8"/>
        <end position="199"/>
    </location>
</feature>
<keyword evidence="9" id="KW-1185">Reference proteome</keyword>
<dbReference type="InterPro" id="IPR011577">
    <property type="entry name" value="Cyt_b561_bac/Ni-Hgenase"/>
</dbReference>
<keyword evidence="2" id="KW-1003">Cell membrane</keyword>
<dbReference type="Pfam" id="PF01292">
    <property type="entry name" value="Ni_hydr_CYTB"/>
    <property type="match status" value="1"/>
</dbReference>
<reference evidence="8 9" key="1">
    <citation type="journal article" date="2015" name="Int. J. Syst. Evol. Microbiol.">
        <title>Carboxylicivirga linearis sp. nov., isolated from a sea cucumber culture pond.</title>
        <authorList>
            <person name="Wang F.Q."/>
            <person name="Zhou Y.X."/>
            <person name="Lin X.Z."/>
            <person name="Chen G.J."/>
            <person name="Du Z.J."/>
        </authorList>
    </citation>
    <scope>NUCLEOTIDE SEQUENCE [LARGE SCALE GENOMIC DNA]</scope>
    <source>
        <strain evidence="8 9">FB218</strain>
    </source>
</reference>
<protein>
    <submittedName>
        <fullName evidence="8">Cytochrome b/b6 domain-containing protein</fullName>
    </submittedName>
</protein>
<evidence type="ECO:0000313" key="9">
    <source>
        <dbReference type="Proteomes" id="UP000708576"/>
    </source>
</evidence>
<sequence length="205" mass="23553">MSEKLFLYPTWLRVWHAINAVFFLVLLLTGISMQYSNPNWVLVPFDIAVASHNISGVVILIAYFFYLFFFITTGNKRHYKIEFKGLMGRVITQVRYYVFGVFKKEEAPFPTSWNMKFNPLQQLTYVLVMFVLYPILIATGVALLFPELIIDNFFGIGGTLLTALLHASAGFLTSMFLIIHLYFATMGATFFANFKSIINGYHEVH</sequence>